<gene>
    <name evidence="1" type="ORF">SARC_17788</name>
</gene>
<sequence length="65" mass="6912">MQGDSHPSRSKQKALSLVPDEAVAMGCSVVALWLDVGADALVLWLMLYSVPVWLAPGSECEGVKV</sequence>
<dbReference type="AlphaFoldDB" id="A0A0L0F0M9"/>
<reference evidence="1 2" key="1">
    <citation type="submission" date="2011-02" db="EMBL/GenBank/DDBJ databases">
        <title>The Genome Sequence of Sphaeroforma arctica JP610.</title>
        <authorList>
            <consortium name="The Broad Institute Genome Sequencing Platform"/>
            <person name="Russ C."/>
            <person name="Cuomo C."/>
            <person name="Young S.K."/>
            <person name="Zeng Q."/>
            <person name="Gargeya S."/>
            <person name="Alvarado L."/>
            <person name="Berlin A."/>
            <person name="Chapman S.B."/>
            <person name="Chen Z."/>
            <person name="Freedman E."/>
            <person name="Gellesch M."/>
            <person name="Goldberg J."/>
            <person name="Griggs A."/>
            <person name="Gujja S."/>
            <person name="Heilman E."/>
            <person name="Heiman D."/>
            <person name="Howarth C."/>
            <person name="Mehta T."/>
            <person name="Neiman D."/>
            <person name="Pearson M."/>
            <person name="Roberts A."/>
            <person name="Saif S."/>
            <person name="Shea T."/>
            <person name="Shenoy N."/>
            <person name="Sisk P."/>
            <person name="Stolte C."/>
            <person name="Sykes S."/>
            <person name="White J."/>
            <person name="Yandava C."/>
            <person name="Burger G."/>
            <person name="Gray M.W."/>
            <person name="Holland P.W.H."/>
            <person name="King N."/>
            <person name="Lang F.B.F."/>
            <person name="Roger A.J."/>
            <person name="Ruiz-Trillo I."/>
            <person name="Haas B."/>
            <person name="Nusbaum C."/>
            <person name="Birren B."/>
        </authorList>
    </citation>
    <scope>NUCLEOTIDE SEQUENCE [LARGE SCALE GENOMIC DNA]</scope>
    <source>
        <strain evidence="1 2">JP610</strain>
    </source>
</reference>
<accession>A0A0L0F0M9</accession>
<organism evidence="1 2">
    <name type="scientific">Sphaeroforma arctica JP610</name>
    <dbReference type="NCBI Taxonomy" id="667725"/>
    <lineage>
        <taxon>Eukaryota</taxon>
        <taxon>Ichthyosporea</taxon>
        <taxon>Ichthyophonida</taxon>
        <taxon>Sphaeroforma</taxon>
    </lineage>
</organism>
<name>A0A0L0F0M9_9EUKA</name>
<dbReference type="Proteomes" id="UP000054560">
    <property type="component" value="Unassembled WGS sequence"/>
</dbReference>
<keyword evidence="2" id="KW-1185">Reference proteome</keyword>
<proteinExistence type="predicted"/>
<evidence type="ECO:0000313" key="1">
    <source>
        <dbReference type="EMBL" id="KNC69698.1"/>
    </source>
</evidence>
<dbReference type="GeneID" id="25918292"/>
<evidence type="ECO:0000313" key="2">
    <source>
        <dbReference type="Proteomes" id="UP000054560"/>
    </source>
</evidence>
<dbReference type="RefSeq" id="XP_014143600.1">
    <property type="nucleotide sequence ID" value="XM_014288125.1"/>
</dbReference>
<protein>
    <submittedName>
        <fullName evidence="1">Uncharacterized protein</fullName>
    </submittedName>
</protein>
<feature type="non-terminal residue" evidence="1">
    <location>
        <position position="65"/>
    </location>
</feature>
<dbReference type="EMBL" id="KQ253694">
    <property type="protein sequence ID" value="KNC69698.1"/>
    <property type="molecule type" value="Genomic_DNA"/>
</dbReference>